<proteinExistence type="predicted"/>
<feature type="compositionally biased region" description="Basic and acidic residues" evidence="1">
    <location>
        <begin position="585"/>
        <end position="622"/>
    </location>
</feature>
<accession>A0ABN6M7L7</accession>
<evidence type="ECO:0008006" key="4">
    <source>
        <dbReference type="Google" id="ProtNLM"/>
    </source>
</evidence>
<sequence length="896" mass="94850">MDARKHLELFLTLNAEAFKKGLGDAGASVSTMSGRAGAALGGMRDRLRENLTAARDYNTELGRQGGLMQSLTGKVTALVGAYLGLQTLAGVTRILRDAETAGFALEASLRAANREFADIGSMNQWSATLERLSGQLRIYSKGELAAATARTVDMTKRLGLSAAQMEQVIALSGDLAAGKTDLEGAIERVTAALRGEAESAEFLGLTLNETYVKAWYEAHNASGTAWKDLDDLQKAQVRYNVFLEQSLPVQGKAADSVKTMAGAWALAKKEINDALTENESAAAAMQQLAALIAEHADEIGELATMLLTAAAQTMEFVLAHKEAIAVVGALALGLGTVSAAITSVTTVWGALNTVMLAMTGSKIVPFLGSVVSALKGAELASLSLKTVLGSLSALLLAFEIGRQIGSWLNKFAIVQKAGVGLAYTLDRTGLAAQKMWAMLTGGDVKAIERKIEIAKDAYKKSIADIEREAEKGAAKAKQKEEQSKAGSETATAKPGQPSPYLTDEEAKKVQAEAEDAWRKSKGLPTQEEEKAANDPEAKAKAEAEEARKKAEEAAKKEQEEARKKQEADRKKAAAREQAATDEAELERRMKAAEEEKFRLAEEKRREEEERREKEALEDEAKAQARAARKRTTGSGSLPAPAAPAERAATEKPQIEAIKEVAEQSEQVYRNSQQTMLADSTAEARAEAETDALDQAKTGWQTYADNVKQIQDDIAGREKSLADELNQLGGRHRTEEQGWRAKAKAAKEYQQAAEEAMKAGNLEEAQALADQAREAYGSLKGGAGKIGAAQGDRAAYAGVKSAGELGLAISKALQQTAAKNALQALPADAGLGDLGATVRGRLAAIAGGSGGTGDGTAGAGGSARVHELRFAGGSLRGGEQDIDALLRVLEKEGMRTA</sequence>
<feature type="region of interest" description="Disordered" evidence="1">
    <location>
        <begin position="471"/>
        <end position="653"/>
    </location>
</feature>
<dbReference type="Proteomes" id="UP000830055">
    <property type="component" value="Chromosome"/>
</dbReference>
<organism evidence="2 3">
    <name type="scientific">Desulfofustis limnaeus</name>
    <dbReference type="NCBI Taxonomy" id="2740163"/>
    <lineage>
        <taxon>Bacteria</taxon>
        <taxon>Pseudomonadati</taxon>
        <taxon>Thermodesulfobacteriota</taxon>
        <taxon>Desulfobulbia</taxon>
        <taxon>Desulfobulbales</taxon>
        <taxon>Desulfocapsaceae</taxon>
        <taxon>Desulfofustis</taxon>
    </lineage>
</organism>
<keyword evidence="3" id="KW-1185">Reference proteome</keyword>
<gene>
    <name evidence="2" type="ORF">DPPLL_32330</name>
</gene>
<name>A0ABN6M7L7_9BACT</name>
<evidence type="ECO:0000313" key="3">
    <source>
        <dbReference type="Proteomes" id="UP000830055"/>
    </source>
</evidence>
<dbReference type="RefSeq" id="WP_284152199.1">
    <property type="nucleotide sequence ID" value="NZ_AP025516.1"/>
</dbReference>
<protein>
    <recommendedName>
        <fullName evidence="4">Phage tail tape measure protein</fullName>
    </recommendedName>
</protein>
<feature type="region of interest" description="Disordered" evidence="1">
    <location>
        <begin position="669"/>
        <end position="688"/>
    </location>
</feature>
<feature type="compositionally biased region" description="Basic and acidic residues" evidence="1">
    <location>
        <begin position="471"/>
        <end position="483"/>
    </location>
</feature>
<evidence type="ECO:0000313" key="2">
    <source>
        <dbReference type="EMBL" id="BDD88868.1"/>
    </source>
</evidence>
<reference evidence="2 3" key="1">
    <citation type="submission" date="2022-01" db="EMBL/GenBank/DDBJ databases">
        <title>Desulfofustis limnae sp. nov., a novel mesophilic sulfate-reducing bacterium isolated from marsh soil.</title>
        <authorList>
            <person name="Watanabe M."/>
            <person name="Takahashi A."/>
            <person name="Kojima H."/>
            <person name="Fukui M."/>
        </authorList>
    </citation>
    <scope>NUCLEOTIDE SEQUENCE [LARGE SCALE GENOMIC DNA]</scope>
    <source>
        <strain evidence="2 3">PPLL</strain>
    </source>
</reference>
<dbReference type="EMBL" id="AP025516">
    <property type="protein sequence ID" value="BDD88868.1"/>
    <property type="molecule type" value="Genomic_DNA"/>
</dbReference>
<evidence type="ECO:0000256" key="1">
    <source>
        <dbReference type="SAM" id="MobiDB-lite"/>
    </source>
</evidence>
<feature type="compositionally biased region" description="Basic and acidic residues" evidence="1">
    <location>
        <begin position="527"/>
        <end position="574"/>
    </location>
</feature>
<feature type="compositionally biased region" description="Basic and acidic residues" evidence="1">
    <location>
        <begin position="504"/>
        <end position="518"/>
    </location>
</feature>